<dbReference type="InterPro" id="IPR045829">
    <property type="entry name" value="PKD_6"/>
</dbReference>
<comment type="similarity">
    <text evidence="1">Belongs to the ice-binding protein family.</text>
</comment>
<feature type="domain" description="PKD-like" evidence="5">
    <location>
        <begin position="863"/>
        <end position="944"/>
    </location>
</feature>
<accession>A0A3D8L6Q4</accession>
<dbReference type="Pfam" id="PF19408">
    <property type="entry name" value="PKD_6"/>
    <property type="match status" value="11"/>
</dbReference>
<dbReference type="Pfam" id="PF11999">
    <property type="entry name" value="Ice_binding"/>
    <property type="match status" value="1"/>
</dbReference>
<feature type="domain" description="PKD-like" evidence="5">
    <location>
        <begin position="431"/>
        <end position="512"/>
    </location>
</feature>
<feature type="domain" description="PKD-like" evidence="5">
    <location>
        <begin position="691"/>
        <end position="772"/>
    </location>
</feature>
<dbReference type="InterPro" id="IPR021884">
    <property type="entry name" value="Ice-bd_prot"/>
</dbReference>
<keyword evidence="2 3" id="KW-0732">Signal</keyword>
<evidence type="ECO:0000256" key="1">
    <source>
        <dbReference type="ARBA" id="ARBA00005445"/>
    </source>
</evidence>
<organism evidence="6 7">
    <name type="scientific">Pontibacter diazotrophicus</name>
    <dbReference type="NCBI Taxonomy" id="1400979"/>
    <lineage>
        <taxon>Bacteria</taxon>
        <taxon>Pseudomonadati</taxon>
        <taxon>Bacteroidota</taxon>
        <taxon>Cytophagia</taxon>
        <taxon>Cytophagales</taxon>
        <taxon>Hymenobacteraceae</taxon>
        <taxon>Pontibacter</taxon>
    </lineage>
</organism>
<dbReference type="InterPro" id="IPR001434">
    <property type="entry name" value="OmcB-like_DUF11"/>
</dbReference>
<feature type="domain" description="PKD-like" evidence="5">
    <location>
        <begin position="1124"/>
        <end position="1203"/>
    </location>
</feature>
<gene>
    <name evidence="6" type="ORF">DXT99_21520</name>
</gene>
<dbReference type="Gene3D" id="2.60.40.10">
    <property type="entry name" value="Immunoglobulins"/>
    <property type="match status" value="1"/>
</dbReference>
<feature type="domain" description="PKD-like" evidence="5">
    <location>
        <begin position="519"/>
        <end position="598"/>
    </location>
</feature>
<evidence type="ECO:0000259" key="4">
    <source>
        <dbReference type="Pfam" id="PF01345"/>
    </source>
</evidence>
<feature type="domain" description="PKD-like" evidence="5">
    <location>
        <begin position="605"/>
        <end position="685"/>
    </location>
</feature>
<dbReference type="NCBIfam" id="TIGR04131">
    <property type="entry name" value="Bac_Flav_CTERM"/>
    <property type="match status" value="1"/>
</dbReference>
<feature type="domain" description="PKD-like" evidence="5">
    <location>
        <begin position="1038"/>
        <end position="1117"/>
    </location>
</feature>
<evidence type="ECO:0000256" key="3">
    <source>
        <dbReference type="SAM" id="SignalP"/>
    </source>
</evidence>
<feature type="chain" id="PRO_5017728680" evidence="3">
    <location>
        <begin position="25"/>
        <end position="1380"/>
    </location>
</feature>
<comment type="caution">
    <text evidence="6">The sequence shown here is derived from an EMBL/GenBank/DDBJ whole genome shotgun (WGS) entry which is preliminary data.</text>
</comment>
<keyword evidence="7" id="KW-1185">Reference proteome</keyword>
<name>A0A3D8L6Q4_9BACT</name>
<evidence type="ECO:0000256" key="2">
    <source>
        <dbReference type="ARBA" id="ARBA00022729"/>
    </source>
</evidence>
<evidence type="ECO:0000313" key="6">
    <source>
        <dbReference type="EMBL" id="RDV13078.1"/>
    </source>
</evidence>
<reference evidence="7" key="1">
    <citation type="submission" date="2018-08" db="EMBL/GenBank/DDBJ databases">
        <authorList>
            <person name="Liu Z.-W."/>
            <person name="Du Z.-J."/>
        </authorList>
    </citation>
    <scope>NUCLEOTIDE SEQUENCE [LARGE SCALE GENOMIC DNA]</scope>
    <source>
        <strain evidence="7">H4X</strain>
    </source>
</reference>
<dbReference type="RefSeq" id="WP_115567654.1">
    <property type="nucleotide sequence ID" value="NZ_QRGR01000029.1"/>
</dbReference>
<dbReference type="EMBL" id="QRGR01000029">
    <property type="protein sequence ID" value="RDV13078.1"/>
    <property type="molecule type" value="Genomic_DNA"/>
</dbReference>
<proteinExistence type="inferred from homology"/>
<evidence type="ECO:0000313" key="7">
    <source>
        <dbReference type="Proteomes" id="UP000256708"/>
    </source>
</evidence>
<dbReference type="OrthoDB" id="2582440at2"/>
<protein>
    <submittedName>
        <fullName evidence="6">DUF3494 domain-containing protein</fullName>
    </submittedName>
</protein>
<sequence>MRNFLGKVIFLLIGFYAFSTAAFAQTAPSLGAVYEFNALASQKIVNEGGTVVNASVGTSAGPIEGFPPGEIKRERHEQNLYAELALAEALLAQTFLGSQLPTATLNDGHLGGRTLTPGVYRINGDASLNGKLTFNGQGQENAMFIIQVANKLHIQRAEYEMLNGAGSINIYWVVEEEVTVRRGASAIGNIFSKSNITMNEGAQLQGRLIATQGEIRLTNNVLHFPADLEVTLSKTPGSKGVNTYEFGETVTYTIRIRNNGPVNENGVMVPVQYSGNLLSYTSSKPGTTFSGNTWTAGNLNYKEEATLTITVRLNMAGSGFLMADVSGYGIDEIRGNNNANLTFCVLLSETGEVTGPSEVCVDESYVYSIALVEGATRYTWSVPSGWSYTLLSPTSIQVKAGENTGFIKVTASNTCGEGPARLFEVTPMSGPPAKPGPIEGPGSLCRNAETLTYSIAPVANASSYNWTVPGGWTILTGQGTTAITVNPTGSGGQVRVQPVNPCGTGEGQALDVLIYDEAPAAPAAIRGTTQGCVGGTAAYEVSPVAGAENYNWEVPEGWDILSGQGTNRISVRVGSSAGNVSVQVENACGTSPATTLPVAPVTAAPIALGPITGALHTCAVEVGLIYSVDAVATALNYDWRLPEGWVITAGQGTHQITVNASSNGGEISVAAVNDCGTGARSAITVGSTQGAPATPGPITGTSHACVSSTNNTYSIAAVRSATSYVWTVPEGWSITTGQGSTSIQVTVGTGRGRVTVKAVSACGTSPESALSVAPVATAPINVQLSEGNNDVCVGATVSFEVLDAVNIGTFIWEVPAGWAIVSGQGTPQVTVKAGSTNGIISLTAGNGCGEARVEKSVTVSTLPPAAPGAITGTQAVCGSSNQNYSIAAVSGATSYAWTVPAGWVILNGQGTTAIEVKAGTAAGDITVTAVNGCGDSNQNATLAVAPTAAVPAAIAAIHTPQSSFCQGTANLTYSITALPDASSYTWEVPAGWTITSGQGTTSINVTAGAEGGEIAVTAANACGAGSTKAIAVAPQVMPLTPQITAGSQSPCVGVATTYSVAASAGIDSYVWEVPAGWAIVSGQGTATIQVEAASAAGKVKVTARNSCGGSGAAVLEVIPSEGVPAAPAAVEGPANVCIGRSVVYRVASGSEGAAYEWSVPAGWTITTGQGTEEITVVTGEGAGAVAVAAVSGCGSSHETALQVNGVPIAAPSTIFDRSTPCEGLVYEVEVEAVAGATTYTWGVPTGWTIMSGQGTPRITVTPGESTGLISVTASNGSCSSDPISIVPNKDLAKPDVSFPNVFSPNNDGNNDTWVIQNLQNYPQNELVILNRWGNEVYKSKSYRNSWDGDNLSEGTYFYVARLRMCDGSDKTFKGFVTIVR</sequence>
<dbReference type="InterPro" id="IPR013783">
    <property type="entry name" value="Ig-like_fold"/>
</dbReference>
<dbReference type="Proteomes" id="UP000256708">
    <property type="component" value="Unassembled WGS sequence"/>
</dbReference>
<feature type="domain" description="PKD-like" evidence="5">
    <location>
        <begin position="783"/>
        <end position="856"/>
    </location>
</feature>
<feature type="signal peptide" evidence="3">
    <location>
        <begin position="1"/>
        <end position="24"/>
    </location>
</feature>
<feature type="domain" description="DUF11" evidence="4">
    <location>
        <begin position="241"/>
        <end position="342"/>
    </location>
</feature>
<feature type="domain" description="PKD-like" evidence="5">
    <location>
        <begin position="1209"/>
        <end position="1281"/>
    </location>
</feature>
<feature type="domain" description="PKD-like" evidence="5">
    <location>
        <begin position="951"/>
        <end position="1032"/>
    </location>
</feature>
<dbReference type="InterPro" id="IPR026341">
    <property type="entry name" value="T9SS_type_B"/>
</dbReference>
<evidence type="ECO:0000259" key="5">
    <source>
        <dbReference type="Pfam" id="PF19408"/>
    </source>
</evidence>
<feature type="domain" description="PKD-like" evidence="5">
    <location>
        <begin position="350"/>
        <end position="424"/>
    </location>
</feature>
<dbReference type="Pfam" id="PF01345">
    <property type="entry name" value="DUF11"/>
    <property type="match status" value="1"/>
</dbReference>
<dbReference type="Pfam" id="PF13585">
    <property type="entry name" value="CHU_C"/>
    <property type="match status" value="1"/>
</dbReference>